<dbReference type="eggNOG" id="ENOG502SVVM">
    <property type="taxonomic scope" value="Eukaryota"/>
</dbReference>
<name>F2URA8_SALR5</name>
<feature type="compositionally biased region" description="Basic residues" evidence="1">
    <location>
        <begin position="10"/>
        <end position="24"/>
    </location>
</feature>
<evidence type="ECO:0000313" key="3">
    <source>
        <dbReference type="EMBL" id="EGD80211.1"/>
    </source>
</evidence>
<keyword evidence="4" id="KW-1185">Reference proteome</keyword>
<dbReference type="InParanoid" id="F2URA8"/>
<dbReference type="Proteomes" id="UP000007799">
    <property type="component" value="Unassembled WGS sequence"/>
</dbReference>
<protein>
    <recommendedName>
        <fullName evidence="2">YdbS-like PH domain-containing protein</fullName>
    </recommendedName>
</protein>
<organism evidence="4">
    <name type="scientific">Salpingoeca rosetta (strain ATCC 50818 / BSB-021)</name>
    <dbReference type="NCBI Taxonomy" id="946362"/>
    <lineage>
        <taxon>Eukaryota</taxon>
        <taxon>Choanoflagellata</taxon>
        <taxon>Craspedida</taxon>
        <taxon>Salpingoecidae</taxon>
        <taxon>Salpingoeca</taxon>
    </lineage>
</organism>
<evidence type="ECO:0000313" key="4">
    <source>
        <dbReference type="Proteomes" id="UP000007799"/>
    </source>
</evidence>
<dbReference type="OrthoDB" id="9970095at2759"/>
<evidence type="ECO:0000256" key="1">
    <source>
        <dbReference type="SAM" id="MobiDB-lite"/>
    </source>
</evidence>
<dbReference type="AlphaFoldDB" id="F2URA8"/>
<feature type="region of interest" description="Disordered" evidence="1">
    <location>
        <begin position="1"/>
        <end position="45"/>
    </location>
</feature>
<proteinExistence type="predicted"/>
<sequence length="209" mass="23419">MVGSGGASPRRSRRHSSQGKRRGSGRWLPPGDNNNDNSTDTPRTTPAGTRMVYCQYCGHADAGRYCARCGRPQADNPPRGDVDYEKVERELRKKGDPEVGGEVILFEGTTWPACLFSPVCCSSTYWRITNKRIDWEHGCCRNHSDTIDMRRVKDLALRRNVFQRIFGRGTVVVYSDGEASAPILNISMFRAATLYHRLRKVVAVVVVVV</sequence>
<evidence type="ECO:0000259" key="2">
    <source>
        <dbReference type="Pfam" id="PF03703"/>
    </source>
</evidence>
<reference evidence="3" key="1">
    <citation type="submission" date="2009-08" db="EMBL/GenBank/DDBJ databases">
        <title>Annotation of Salpingoeca rosetta.</title>
        <authorList>
            <consortium name="The Broad Institute Genome Sequencing Platform"/>
            <person name="Russ C."/>
            <person name="Cuomo C."/>
            <person name="Burger G."/>
            <person name="Gray M.W."/>
            <person name="Holland P.W.H."/>
            <person name="King N."/>
            <person name="Lang F.B.F."/>
            <person name="Roger A.J."/>
            <person name="Ruiz-Trillo I."/>
            <person name="Young S.K."/>
            <person name="Zeng Q."/>
            <person name="Gargeya S."/>
            <person name="Alvarado L."/>
            <person name="Berlin A."/>
            <person name="Chapman S.B."/>
            <person name="Chen Z."/>
            <person name="Freedman E."/>
            <person name="Gellesch M."/>
            <person name="Goldberg J."/>
            <person name="Griggs A."/>
            <person name="Gujja S."/>
            <person name="Heilman E."/>
            <person name="Heiman D."/>
            <person name="Howarth C."/>
            <person name="Mehta T."/>
            <person name="Neiman D."/>
            <person name="Pearson M."/>
            <person name="Roberts A."/>
            <person name="Saif S."/>
            <person name="Shea T."/>
            <person name="Shenoy N."/>
            <person name="Sisk P."/>
            <person name="Stolte C."/>
            <person name="Sykes S."/>
            <person name="White J."/>
            <person name="Yandava C."/>
            <person name="Haas B."/>
            <person name="Nusbaum C."/>
            <person name="Birren B."/>
        </authorList>
    </citation>
    <scope>NUCLEOTIDE SEQUENCE [LARGE SCALE GENOMIC DNA]</scope>
    <source>
        <strain evidence="3">ATCC 50818</strain>
    </source>
</reference>
<dbReference type="Pfam" id="PF03703">
    <property type="entry name" value="bPH_2"/>
    <property type="match status" value="1"/>
</dbReference>
<gene>
    <name evidence="3" type="ORF">PTSG_10890</name>
</gene>
<feature type="compositionally biased region" description="Polar residues" evidence="1">
    <location>
        <begin position="32"/>
        <end position="45"/>
    </location>
</feature>
<accession>F2URA8</accession>
<feature type="domain" description="YdbS-like PH" evidence="2">
    <location>
        <begin position="125"/>
        <end position="191"/>
    </location>
</feature>
<dbReference type="GeneID" id="16068800"/>
<dbReference type="RefSeq" id="XP_004988273.1">
    <property type="nucleotide sequence ID" value="XM_004988216.1"/>
</dbReference>
<dbReference type="EMBL" id="GL832991">
    <property type="protein sequence ID" value="EGD80211.1"/>
    <property type="molecule type" value="Genomic_DNA"/>
</dbReference>
<dbReference type="InterPro" id="IPR005182">
    <property type="entry name" value="YdbS-like_PH"/>
</dbReference>
<dbReference type="KEGG" id="sre:PTSG_10890"/>